<keyword evidence="1" id="KW-0560">Oxidoreductase</keyword>
<evidence type="ECO:0000259" key="2">
    <source>
        <dbReference type="PROSITE" id="PS50206"/>
    </source>
</evidence>
<dbReference type="InterPro" id="IPR006145">
    <property type="entry name" value="PsdUridine_synth_RsuA/RluA"/>
</dbReference>
<comment type="similarity">
    <text evidence="1">Belongs to the TrhO family.</text>
</comment>
<keyword evidence="4" id="KW-1185">Reference proteome</keyword>
<dbReference type="SUPFAM" id="SSF52821">
    <property type="entry name" value="Rhodanese/Cell cycle control phosphatase"/>
    <property type="match status" value="1"/>
</dbReference>
<dbReference type="Pfam" id="PF17773">
    <property type="entry name" value="UPF0176_N"/>
    <property type="match status" value="1"/>
</dbReference>
<dbReference type="CDD" id="cd02869">
    <property type="entry name" value="PseudoU_synth_RluA_like"/>
    <property type="match status" value="1"/>
</dbReference>
<dbReference type="RefSeq" id="WP_386819251.1">
    <property type="nucleotide sequence ID" value="NZ_JBHUIT010000003.1"/>
</dbReference>
<dbReference type="EMBL" id="JBHUIT010000003">
    <property type="protein sequence ID" value="MFD2255967.1"/>
    <property type="molecule type" value="Genomic_DNA"/>
</dbReference>
<proteinExistence type="inferred from homology"/>
<comment type="function">
    <text evidence="1">Catalyzes oxygen-dependent 5-hydroxyuridine (ho5U) modification at position 34 in tRNAs.</text>
</comment>
<evidence type="ECO:0000313" key="4">
    <source>
        <dbReference type="Proteomes" id="UP001597375"/>
    </source>
</evidence>
<dbReference type="SUPFAM" id="SSF55120">
    <property type="entry name" value="Pseudouridine synthase"/>
    <property type="match status" value="1"/>
</dbReference>
<dbReference type="Gene3D" id="3.30.2350.10">
    <property type="entry name" value="Pseudouridine synthase"/>
    <property type="match status" value="1"/>
</dbReference>
<dbReference type="EC" id="1.14.-.-" evidence="1"/>
<dbReference type="InterPro" id="IPR001763">
    <property type="entry name" value="Rhodanese-like_dom"/>
</dbReference>
<dbReference type="Pfam" id="PF00849">
    <property type="entry name" value="PseudoU_synth_2"/>
    <property type="match status" value="1"/>
</dbReference>
<dbReference type="Proteomes" id="UP001597375">
    <property type="component" value="Unassembled WGS sequence"/>
</dbReference>
<dbReference type="InterPro" id="IPR040503">
    <property type="entry name" value="TRHO_N"/>
</dbReference>
<reference evidence="4" key="1">
    <citation type="journal article" date="2019" name="Int. J. Syst. Evol. Microbiol.">
        <title>The Global Catalogue of Microorganisms (GCM) 10K type strain sequencing project: providing services to taxonomists for standard genome sequencing and annotation.</title>
        <authorList>
            <consortium name="The Broad Institute Genomics Platform"/>
            <consortium name="The Broad Institute Genome Sequencing Center for Infectious Disease"/>
            <person name="Wu L."/>
            <person name="Ma J."/>
        </authorList>
    </citation>
    <scope>NUCLEOTIDE SEQUENCE [LARGE SCALE GENOMIC DNA]</scope>
    <source>
        <strain evidence="4">CGMCC 4.7106</strain>
    </source>
</reference>
<dbReference type="PANTHER" id="PTHR43268">
    <property type="entry name" value="THIOSULFATE SULFURTRANSFERASE/RHODANESE-LIKE DOMAIN-CONTAINING PROTEIN 2"/>
    <property type="match status" value="1"/>
</dbReference>
<gene>
    <name evidence="1" type="primary">trhO</name>
    <name evidence="3" type="ORF">ACFSSA_04695</name>
</gene>
<organism evidence="3 4">
    <name type="scientific">Luteolibacter algae</name>
    <dbReference type="NCBI Taxonomy" id="454151"/>
    <lineage>
        <taxon>Bacteria</taxon>
        <taxon>Pseudomonadati</taxon>
        <taxon>Verrucomicrobiota</taxon>
        <taxon>Verrucomicrobiia</taxon>
        <taxon>Verrucomicrobiales</taxon>
        <taxon>Verrucomicrobiaceae</taxon>
        <taxon>Luteolibacter</taxon>
    </lineage>
</organism>
<dbReference type="Gene3D" id="3.40.250.10">
    <property type="entry name" value="Rhodanese-like domain"/>
    <property type="match status" value="1"/>
</dbReference>
<dbReference type="Pfam" id="PF00581">
    <property type="entry name" value="Rhodanese"/>
    <property type="match status" value="1"/>
</dbReference>
<dbReference type="InterPro" id="IPR020936">
    <property type="entry name" value="TrhO"/>
</dbReference>
<dbReference type="HAMAP" id="MF_00469">
    <property type="entry name" value="TrhO"/>
    <property type="match status" value="1"/>
</dbReference>
<dbReference type="NCBIfam" id="NF003703">
    <property type="entry name" value="PRK05320.1"/>
    <property type="match status" value="1"/>
</dbReference>
<sequence>MTEEMVTNLAAYRFVELTELKELREELLALCKDSGLRGTILLSVEGINLFVAGSKAAVDGLMARLRKIPGLEDFEGKVSESEDQPFRRMLVRIKKEIISFGVEGVEPRRKTSPKLQAKELKKWLDEGRKITLLDTRNDYEVKLGTFKGAIVPDIHTFREFPKAVRELPDEMKEETVVMFCTGGIRCEKAGPFMEMEGFKNIYQLDGGILKYFEECGGDHYDGECFVFDQRVGVDPALKETDSAVCYACQAPLDAEDQEDVRYVAGKICPYCFKSEPEKMLERIHEAQAKLDEVCEVLPGSTPRENRRPVNVSAKYDKWTLGDVLVDQFPQIPREEWEQRCAAGRFISYGGKVRGMDHIVRAGERILQIFPPAIEPDVARNIRIIYDDEAFVMVEKPAPLPMHASGRYHRNTLQYLMNQVYEPKFLRPVHRLDANTAGLVLFARTRHFCRLLQRQFIEGKVDKIYRVRIQGHPEWDEKICEAAISSEPAGPGGRIIDDEDGLEARTDFSVKERCEDGTSLLEAKLGSGRTNQIRVHLWELGFPVVGDPCYLSGGKMGDKQTLEVGDPPLELEAWKLAFTHPITGQRMAFEHKA</sequence>
<feature type="domain" description="Rhodanese" evidence="2">
    <location>
        <begin position="126"/>
        <end position="220"/>
    </location>
</feature>
<dbReference type="InterPro" id="IPR036873">
    <property type="entry name" value="Rhodanese-like_dom_sf"/>
</dbReference>
<dbReference type="PROSITE" id="PS50206">
    <property type="entry name" value="RHODANESE_3"/>
    <property type="match status" value="1"/>
</dbReference>
<dbReference type="PROSITE" id="PS01129">
    <property type="entry name" value="PSI_RLU"/>
    <property type="match status" value="1"/>
</dbReference>
<evidence type="ECO:0000256" key="1">
    <source>
        <dbReference type="HAMAP-Rule" id="MF_00469"/>
    </source>
</evidence>
<comment type="caution">
    <text evidence="3">The sequence shown here is derived from an EMBL/GenBank/DDBJ whole genome shotgun (WGS) entry which is preliminary data.</text>
</comment>
<dbReference type="Gene3D" id="3.30.70.100">
    <property type="match status" value="1"/>
</dbReference>
<dbReference type="InterPro" id="IPR006224">
    <property type="entry name" value="PsdUridine_synth_RluA-like_CS"/>
</dbReference>
<accession>A0ABW5D4H2</accession>
<dbReference type="CDD" id="cd01518">
    <property type="entry name" value="RHOD_YceA"/>
    <property type="match status" value="1"/>
</dbReference>
<dbReference type="InterPro" id="IPR020103">
    <property type="entry name" value="PsdUridine_synth_cat_dom_sf"/>
</dbReference>
<name>A0ABW5D4H2_9BACT</name>
<comment type="catalytic activity">
    <reaction evidence="1">
        <text>uridine(34) in tRNA + AH2 + O2 = 5-hydroxyuridine(34) in tRNA + A + H2O</text>
        <dbReference type="Rhea" id="RHEA:64224"/>
        <dbReference type="Rhea" id="RHEA-COMP:11727"/>
        <dbReference type="Rhea" id="RHEA-COMP:13381"/>
        <dbReference type="ChEBI" id="CHEBI:13193"/>
        <dbReference type="ChEBI" id="CHEBI:15377"/>
        <dbReference type="ChEBI" id="CHEBI:15379"/>
        <dbReference type="ChEBI" id="CHEBI:17499"/>
        <dbReference type="ChEBI" id="CHEBI:65315"/>
        <dbReference type="ChEBI" id="CHEBI:136877"/>
    </reaction>
</comment>
<keyword evidence="1" id="KW-0819">tRNA processing</keyword>
<protein>
    <recommendedName>
        <fullName evidence="1">tRNA uridine(34) hydroxylase</fullName>
        <ecNumber evidence="1">1.14.-.-</ecNumber>
    </recommendedName>
    <alternativeName>
        <fullName evidence="1">tRNA hydroxylation protein O</fullName>
    </alternativeName>
</protein>
<dbReference type="SMART" id="SM00450">
    <property type="entry name" value="RHOD"/>
    <property type="match status" value="1"/>
</dbReference>
<dbReference type="PANTHER" id="PTHR43268:SF3">
    <property type="entry name" value="RHODANESE-LIKE DOMAIN-CONTAINING PROTEIN 7-RELATED"/>
    <property type="match status" value="1"/>
</dbReference>
<evidence type="ECO:0000313" key="3">
    <source>
        <dbReference type="EMBL" id="MFD2255967.1"/>
    </source>
</evidence>